<dbReference type="InterPro" id="IPR011006">
    <property type="entry name" value="CheY-like_superfamily"/>
</dbReference>
<dbReference type="PANTHER" id="PTHR48111:SF1">
    <property type="entry name" value="TWO-COMPONENT RESPONSE REGULATOR ORR33"/>
    <property type="match status" value="1"/>
</dbReference>
<evidence type="ECO:0000256" key="4">
    <source>
        <dbReference type="ARBA" id="ARBA00023125"/>
    </source>
</evidence>
<organism evidence="10 11">
    <name type="scientific">Kosmotoga olearia (strain ATCC BAA-1733 / DSM 21960 / TBF 19.5.1)</name>
    <dbReference type="NCBI Taxonomy" id="521045"/>
    <lineage>
        <taxon>Bacteria</taxon>
        <taxon>Thermotogati</taxon>
        <taxon>Thermotogota</taxon>
        <taxon>Thermotogae</taxon>
        <taxon>Kosmotogales</taxon>
        <taxon>Kosmotogaceae</taxon>
        <taxon>Kosmotoga</taxon>
    </lineage>
</organism>
<dbReference type="InterPro" id="IPR001789">
    <property type="entry name" value="Sig_transdc_resp-reg_receiver"/>
</dbReference>
<dbReference type="eggNOG" id="COG0745">
    <property type="taxonomic scope" value="Bacteria"/>
</dbReference>
<accession>C5CGP5</accession>
<evidence type="ECO:0000256" key="5">
    <source>
        <dbReference type="ARBA" id="ARBA00023163"/>
    </source>
</evidence>
<dbReference type="FunFam" id="3.40.50.2300:FF:000001">
    <property type="entry name" value="DNA-binding response regulator PhoB"/>
    <property type="match status" value="1"/>
</dbReference>
<keyword evidence="2" id="KW-0902">Two-component regulatory system</keyword>
<dbReference type="AlphaFoldDB" id="C5CGP5"/>
<evidence type="ECO:0000313" key="11">
    <source>
        <dbReference type="Proteomes" id="UP000002382"/>
    </source>
</evidence>
<proteinExistence type="predicted"/>
<dbReference type="Proteomes" id="UP000002382">
    <property type="component" value="Chromosome"/>
</dbReference>
<gene>
    <name evidence="10" type="ordered locus">Kole_0915</name>
</gene>
<dbReference type="Gene3D" id="3.40.50.2300">
    <property type="match status" value="1"/>
</dbReference>
<dbReference type="GO" id="GO:0006355">
    <property type="term" value="P:regulation of DNA-templated transcription"/>
    <property type="evidence" value="ECO:0007669"/>
    <property type="project" value="InterPro"/>
</dbReference>
<dbReference type="Gene3D" id="1.10.10.10">
    <property type="entry name" value="Winged helix-like DNA-binding domain superfamily/Winged helix DNA-binding domain"/>
    <property type="match status" value="1"/>
</dbReference>
<dbReference type="Gene3D" id="6.10.250.690">
    <property type="match status" value="1"/>
</dbReference>
<reference evidence="10 11" key="2">
    <citation type="journal article" date="2011" name="J. Bacteriol.">
        <title>Genome Sequence of Kosmotoga olearia Strain TBF 19.5.1, a Thermophilic Bacterium with a Wide Growth Temperature Range, Isolated from the Troll B Oil Platform in the North Sea.</title>
        <authorList>
            <person name="Swithers K.S."/>
            <person name="Dipippo J.L."/>
            <person name="Bruce D.C."/>
            <person name="Detter C."/>
            <person name="Tapia R."/>
            <person name="Han S."/>
            <person name="Goodwin L.A."/>
            <person name="Han J."/>
            <person name="Woyke T."/>
            <person name="Pitluck S."/>
            <person name="Pennacchio L."/>
            <person name="Nolan M."/>
            <person name="Mikhailova N."/>
            <person name="Land M.L."/>
            <person name="Nesbo C.L."/>
            <person name="Gogarten J.P."/>
            <person name="Noll K.M."/>
        </authorList>
    </citation>
    <scope>NUCLEOTIDE SEQUENCE [LARGE SCALE GENOMIC DNA]</scope>
    <source>
        <strain evidence="11">ATCC BAA-1733 / DSM 21960 / TBF 19.5.1</strain>
    </source>
</reference>
<dbReference type="OrthoDB" id="48397at2"/>
<evidence type="ECO:0000256" key="7">
    <source>
        <dbReference type="PROSITE-ProRule" id="PRU01091"/>
    </source>
</evidence>
<dbReference type="GO" id="GO:0000976">
    <property type="term" value="F:transcription cis-regulatory region binding"/>
    <property type="evidence" value="ECO:0007669"/>
    <property type="project" value="TreeGrafter"/>
</dbReference>
<dbReference type="RefSeq" id="WP_015868286.1">
    <property type="nucleotide sequence ID" value="NC_012785.1"/>
</dbReference>
<dbReference type="EMBL" id="CP001634">
    <property type="protein sequence ID" value="ACR79624.1"/>
    <property type="molecule type" value="Genomic_DNA"/>
</dbReference>
<reference evidence="10 11" key="1">
    <citation type="submission" date="2009-06" db="EMBL/GenBank/DDBJ databases">
        <title>Complete sequence of Thermotogales bacterium TBF 19.5.1.</title>
        <authorList>
            <consortium name="US DOE Joint Genome Institute"/>
            <person name="Lucas S."/>
            <person name="Copeland A."/>
            <person name="Lapidus A."/>
            <person name="Glavina del Rio T."/>
            <person name="Tice H."/>
            <person name="Bruce D."/>
            <person name="Goodwin L."/>
            <person name="Pitluck S."/>
            <person name="Chertkov O."/>
            <person name="Brettin T."/>
            <person name="Detter J.C."/>
            <person name="Han C."/>
            <person name="Schmutz J."/>
            <person name="Larimer F."/>
            <person name="Land M."/>
            <person name="Hauser L."/>
            <person name="Kyrpides N."/>
            <person name="Ovchinnikova G."/>
            <person name="Noll K."/>
        </authorList>
    </citation>
    <scope>NUCLEOTIDE SEQUENCE [LARGE SCALE GENOMIC DNA]</scope>
    <source>
        <strain evidence="11">ATCC BAA-1733 / DSM 21960 / TBF 19.5.1</strain>
    </source>
</reference>
<evidence type="ECO:0000256" key="6">
    <source>
        <dbReference type="PROSITE-ProRule" id="PRU00169"/>
    </source>
</evidence>
<dbReference type="STRING" id="521045.Kole_0915"/>
<feature type="DNA-binding region" description="OmpR/PhoB-type" evidence="7">
    <location>
        <begin position="125"/>
        <end position="221"/>
    </location>
</feature>
<evidence type="ECO:0000259" key="8">
    <source>
        <dbReference type="PROSITE" id="PS50110"/>
    </source>
</evidence>
<dbReference type="InterPro" id="IPR036388">
    <property type="entry name" value="WH-like_DNA-bd_sf"/>
</dbReference>
<dbReference type="PANTHER" id="PTHR48111">
    <property type="entry name" value="REGULATOR OF RPOS"/>
    <property type="match status" value="1"/>
</dbReference>
<keyword evidence="1 6" id="KW-0597">Phosphoprotein</keyword>
<dbReference type="CDD" id="cd00383">
    <property type="entry name" value="trans_reg_C"/>
    <property type="match status" value="1"/>
</dbReference>
<evidence type="ECO:0000259" key="9">
    <source>
        <dbReference type="PROSITE" id="PS51755"/>
    </source>
</evidence>
<feature type="modified residue" description="4-aspartylphosphate" evidence="6">
    <location>
        <position position="53"/>
    </location>
</feature>
<dbReference type="SMART" id="SM00448">
    <property type="entry name" value="REC"/>
    <property type="match status" value="1"/>
</dbReference>
<dbReference type="InterPro" id="IPR001867">
    <property type="entry name" value="OmpR/PhoB-type_DNA-bd"/>
</dbReference>
<evidence type="ECO:0000256" key="2">
    <source>
        <dbReference type="ARBA" id="ARBA00023012"/>
    </source>
</evidence>
<dbReference type="SUPFAM" id="SSF52172">
    <property type="entry name" value="CheY-like"/>
    <property type="match status" value="1"/>
</dbReference>
<sequence>MKAKVLLVEDDPHIRKFIQLELEHEGYEVKTAVTGPQALDELEKELPDVVLLDVMLPEMNGFTVLERIREDFSTELPVIMLTARGELEDRVRGLKSGADDYIVKPFHIEELLARLEAVLRRKGYSEKILYGNIEMNLSSREVKVNGEPVELSRTEFDLLKVLLTNAGIVMSKDRLLELVWGTEEWGNPNVVEVYINYLRKKLGSAGKIIKTVRGVGYVAKE</sequence>
<protein>
    <submittedName>
        <fullName evidence="10">Two component transcriptional regulator, winged helix family</fullName>
    </submittedName>
</protein>
<dbReference type="Pfam" id="PF00486">
    <property type="entry name" value="Trans_reg_C"/>
    <property type="match status" value="1"/>
</dbReference>
<keyword evidence="5" id="KW-0804">Transcription</keyword>
<dbReference type="KEGG" id="kol:Kole_0915"/>
<feature type="domain" description="Response regulatory" evidence="8">
    <location>
        <begin position="4"/>
        <end position="119"/>
    </location>
</feature>
<feature type="domain" description="OmpR/PhoB-type" evidence="9">
    <location>
        <begin position="125"/>
        <end position="221"/>
    </location>
</feature>
<evidence type="ECO:0000313" key="10">
    <source>
        <dbReference type="EMBL" id="ACR79624.1"/>
    </source>
</evidence>
<dbReference type="HOGENOM" id="CLU_000445_30_1_0"/>
<dbReference type="CDD" id="cd17574">
    <property type="entry name" value="REC_OmpR"/>
    <property type="match status" value="1"/>
</dbReference>
<dbReference type="Pfam" id="PF00072">
    <property type="entry name" value="Response_reg"/>
    <property type="match status" value="1"/>
</dbReference>
<dbReference type="GO" id="GO:0005829">
    <property type="term" value="C:cytosol"/>
    <property type="evidence" value="ECO:0007669"/>
    <property type="project" value="TreeGrafter"/>
</dbReference>
<dbReference type="PROSITE" id="PS51755">
    <property type="entry name" value="OMPR_PHOB"/>
    <property type="match status" value="1"/>
</dbReference>
<dbReference type="GO" id="GO:0000156">
    <property type="term" value="F:phosphorelay response regulator activity"/>
    <property type="evidence" value="ECO:0007669"/>
    <property type="project" value="TreeGrafter"/>
</dbReference>
<dbReference type="SMART" id="SM00862">
    <property type="entry name" value="Trans_reg_C"/>
    <property type="match status" value="1"/>
</dbReference>
<dbReference type="PROSITE" id="PS50110">
    <property type="entry name" value="RESPONSE_REGULATORY"/>
    <property type="match status" value="1"/>
</dbReference>
<keyword evidence="4 7" id="KW-0238">DNA-binding</keyword>
<keyword evidence="3" id="KW-0805">Transcription regulation</keyword>
<dbReference type="InterPro" id="IPR039420">
    <property type="entry name" value="WalR-like"/>
</dbReference>
<keyword evidence="11" id="KW-1185">Reference proteome</keyword>
<evidence type="ECO:0000256" key="3">
    <source>
        <dbReference type="ARBA" id="ARBA00023015"/>
    </source>
</evidence>
<name>C5CGP5_KOSOT</name>
<dbReference type="GO" id="GO:0032993">
    <property type="term" value="C:protein-DNA complex"/>
    <property type="evidence" value="ECO:0007669"/>
    <property type="project" value="TreeGrafter"/>
</dbReference>
<evidence type="ECO:0000256" key="1">
    <source>
        <dbReference type="ARBA" id="ARBA00022553"/>
    </source>
</evidence>